<keyword evidence="5 6" id="KW-0472">Membrane</keyword>
<dbReference type="PROSITE" id="PS50850">
    <property type="entry name" value="MFS"/>
    <property type="match status" value="1"/>
</dbReference>
<feature type="non-terminal residue" evidence="8">
    <location>
        <position position="1"/>
    </location>
</feature>
<comment type="subcellular location">
    <subcellularLocation>
        <location evidence="1">Cell membrane</location>
        <topology evidence="1">Multi-pass membrane protein</topology>
    </subcellularLocation>
</comment>
<reference evidence="8" key="1">
    <citation type="submission" date="2020-02" db="EMBL/GenBank/DDBJ databases">
        <authorList>
            <person name="Meier V. D."/>
        </authorList>
    </citation>
    <scope>NUCLEOTIDE SEQUENCE</scope>
    <source>
        <strain evidence="8">AVDCRST_MAG88</strain>
    </source>
</reference>
<feature type="transmembrane region" description="Helical" evidence="6">
    <location>
        <begin position="211"/>
        <end position="232"/>
    </location>
</feature>
<feature type="transmembrane region" description="Helical" evidence="6">
    <location>
        <begin position="76"/>
        <end position="100"/>
    </location>
</feature>
<dbReference type="InterPro" id="IPR050189">
    <property type="entry name" value="MFS_Efflux_Transporters"/>
</dbReference>
<dbReference type="SUPFAM" id="SSF103473">
    <property type="entry name" value="MFS general substrate transporter"/>
    <property type="match status" value="1"/>
</dbReference>
<sequence>HAAPSRRARVVVLFTAAYFLSYFFRTANAVIAPDLSRELGLDAGRLGLMSSLFFAAFALAQLPLGPWLDRWGPRLVAPALMAVAVAGSLLFATAGSFAGLALGRALIGFGMAGLLPSAFKIVSLWFPPGRAATMSALVVGLGATGALVSATPLAWLNRAIGWRAVFVAVAAVVALSALTIARWARNTPPGVPWPGGGGAGDFRAVFTDRRFWRIVPLNLFFTGTILGVQGLWAGPYLFHVLRLPAVTVGNLLLLLALGAALGYAGSGWLADRLGVARVIAANAALFAGCQLLLALRPPLAVVAAVYLLFGLTGGFCIMTMAHARQIFPSAMTGQAVAAVNFFGIAGAFLLQWWMGLIIQRFPPDEAGRYPPAAYSAAFLFTATGTIATLLWYATARWDGPGNARR</sequence>
<protein>
    <submittedName>
        <fullName evidence="8">Uncharacterized MFS-type transporter</fullName>
    </submittedName>
</protein>
<evidence type="ECO:0000256" key="5">
    <source>
        <dbReference type="ARBA" id="ARBA00023136"/>
    </source>
</evidence>
<evidence type="ECO:0000259" key="7">
    <source>
        <dbReference type="PROSITE" id="PS50850"/>
    </source>
</evidence>
<feature type="transmembrane region" description="Helical" evidence="6">
    <location>
        <begin position="244"/>
        <end position="263"/>
    </location>
</feature>
<feature type="transmembrane region" description="Helical" evidence="6">
    <location>
        <begin position="299"/>
        <end position="323"/>
    </location>
</feature>
<proteinExistence type="predicted"/>
<feature type="transmembrane region" description="Helical" evidence="6">
    <location>
        <begin position="45"/>
        <end position="64"/>
    </location>
</feature>
<feature type="transmembrane region" description="Helical" evidence="6">
    <location>
        <begin position="374"/>
        <end position="395"/>
    </location>
</feature>
<feature type="transmembrane region" description="Helical" evidence="6">
    <location>
        <begin position="106"/>
        <end position="126"/>
    </location>
</feature>
<keyword evidence="4 6" id="KW-1133">Transmembrane helix</keyword>
<evidence type="ECO:0000256" key="3">
    <source>
        <dbReference type="ARBA" id="ARBA00022692"/>
    </source>
</evidence>
<evidence type="ECO:0000256" key="2">
    <source>
        <dbReference type="ARBA" id="ARBA00022475"/>
    </source>
</evidence>
<dbReference type="Gene3D" id="1.20.1250.20">
    <property type="entry name" value="MFS general substrate transporter like domains"/>
    <property type="match status" value="2"/>
</dbReference>
<feature type="transmembrane region" description="Helical" evidence="6">
    <location>
        <begin position="133"/>
        <end position="154"/>
    </location>
</feature>
<keyword evidence="2" id="KW-1003">Cell membrane</keyword>
<gene>
    <name evidence="8" type="ORF">AVDCRST_MAG88-1094</name>
</gene>
<dbReference type="InterPro" id="IPR036259">
    <property type="entry name" value="MFS_trans_sf"/>
</dbReference>
<dbReference type="PANTHER" id="PTHR43124">
    <property type="entry name" value="PURINE EFFLUX PUMP PBUE"/>
    <property type="match status" value="1"/>
</dbReference>
<organism evidence="8">
    <name type="scientific">uncultured Thermomicrobiales bacterium</name>
    <dbReference type="NCBI Taxonomy" id="1645740"/>
    <lineage>
        <taxon>Bacteria</taxon>
        <taxon>Pseudomonadati</taxon>
        <taxon>Thermomicrobiota</taxon>
        <taxon>Thermomicrobia</taxon>
        <taxon>Thermomicrobiales</taxon>
        <taxon>environmental samples</taxon>
    </lineage>
</organism>
<dbReference type="PANTHER" id="PTHR43124:SF3">
    <property type="entry name" value="CHLORAMPHENICOL EFFLUX PUMP RV0191"/>
    <property type="match status" value="1"/>
</dbReference>
<feature type="domain" description="Major facilitator superfamily (MFS) profile" evidence="7">
    <location>
        <begin position="10"/>
        <end position="400"/>
    </location>
</feature>
<keyword evidence="3 6" id="KW-0812">Transmembrane</keyword>
<feature type="transmembrane region" description="Helical" evidence="6">
    <location>
        <begin position="335"/>
        <end position="354"/>
    </location>
</feature>
<name>A0A6J4UQ81_9BACT</name>
<dbReference type="EMBL" id="CADCWM010000380">
    <property type="protein sequence ID" value="CAA9555677.1"/>
    <property type="molecule type" value="Genomic_DNA"/>
</dbReference>
<dbReference type="Pfam" id="PF07690">
    <property type="entry name" value="MFS_1"/>
    <property type="match status" value="1"/>
</dbReference>
<evidence type="ECO:0000313" key="8">
    <source>
        <dbReference type="EMBL" id="CAA9555677.1"/>
    </source>
</evidence>
<evidence type="ECO:0000256" key="4">
    <source>
        <dbReference type="ARBA" id="ARBA00022989"/>
    </source>
</evidence>
<feature type="transmembrane region" description="Helical" evidence="6">
    <location>
        <begin position="160"/>
        <end position="181"/>
    </location>
</feature>
<evidence type="ECO:0000256" key="1">
    <source>
        <dbReference type="ARBA" id="ARBA00004651"/>
    </source>
</evidence>
<dbReference type="GO" id="GO:0022857">
    <property type="term" value="F:transmembrane transporter activity"/>
    <property type="evidence" value="ECO:0007669"/>
    <property type="project" value="InterPro"/>
</dbReference>
<evidence type="ECO:0000256" key="6">
    <source>
        <dbReference type="SAM" id="Phobius"/>
    </source>
</evidence>
<dbReference type="AlphaFoldDB" id="A0A6J4UQ81"/>
<dbReference type="InterPro" id="IPR011701">
    <property type="entry name" value="MFS"/>
</dbReference>
<dbReference type="GO" id="GO:0005886">
    <property type="term" value="C:plasma membrane"/>
    <property type="evidence" value="ECO:0007669"/>
    <property type="project" value="UniProtKB-SubCell"/>
</dbReference>
<dbReference type="InterPro" id="IPR020846">
    <property type="entry name" value="MFS_dom"/>
</dbReference>
<accession>A0A6J4UQ81</accession>
<feature type="transmembrane region" description="Helical" evidence="6">
    <location>
        <begin position="275"/>
        <end position="293"/>
    </location>
</feature>